<accession>E3C951</accession>
<organism evidence="2 3">
    <name type="scientific">Limosilactobacillus oris PB013-T2-3</name>
    <dbReference type="NCBI Taxonomy" id="908339"/>
    <lineage>
        <taxon>Bacteria</taxon>
        <taxon>Bacillati</taxon>
        <taxon>Bacillota</taxon>
        <taxon>Bacilli</taxon>
        <taxon>Lactobacillales</taxon>
        <taxon>Lactobacillaceae</taxon>
        <taxon>Limosilactobacillus</taxon>
    </lineage>
</organism>
<dbReference type="RefSeq" id="WP_003713602.1">
    <property type="nucleotide sequence ID" value="NZ_AEKL01000062.1"/>
</dbReference>
<name>E3C951_9LACO</name>
<dbReference type="AlphaFoldDB" id="E3C951"/>
<sequence length="266" mass="29670">MKKKIIFVSLVSMIALGLVACGNKDSSGKPFKASLSKSRIMLDSEYKAAVQLRTNKNATYEVQNQNGNDVQSDRKTKSGKVEVTFHKPGKYTVIAKSDNGKVEKQLPLQVVPYTIKLDRATSSVGPIQFKIKSIEYRQMEKPKEPNSDALFNLDDFESLNKNYYQVKINYEVRNNSDTTIDPSVTLWNFVDDEGTEFQTNGSVDSYLYDSAAGGSKIAPKSHRSGVAYMISNEKFSVRNLKINVGDIYTSDNDDEPVYESGVANLN</sequence>
<dbReference type="OrthoDB" id="9791045at2"/>
<feature type="chain" id="PRO_5003167707" description="DUF4352 domain-containing protein" evidence="1">
    <location>
        <begin position="21"/>
        <end position="266"/>
    </location>
</feature>
<proteinExistence type="predicted"/>
<evidence type="ECO:0008006" key="4">
    <source>
        <dbReference type="Google" id="ProtNLM"/>
    </source>
</evidence>
<dbReference type="PROSITE" id="PS51257">
    <property type="entry name" value="PROKAR_LIPOPROTEIN"/>
    <property type="match status" value="1"/>
</dbReference>
<comment type="caution">
    <text evidence="2">The sequence shown here is derived from an EMBL/GenBank/DDBJ whole genome shotgun (WGS) entry which is preliminary data.</text>
</comment>
<dbReference type="Proteomes" id="UP000003070">
    <property type="component" value="Unassembled WGS sequence"/>
</dbReference>
<evidence type="ECO:0000313" key="2">
    <source>
        <dbReference type="EMBL" id="EFQ52740.1"/>
    </source>
</evidence>
<gene>
    <name evidence="2" type="ORF">HMPREF9265_1722</name>
</gene>
<evidence type="ECO:0000313" key="3">
    <source>
        <dbReference type="Proteomes" id="UP000003070"/>
    </source>
</evidence>
<protein>
    <recommendedName>
        <fullName evidence="4">DUF4352 domain-containing protein</fullName>
    </recommendedName>
</protein>
<keyword evidence="1" id="KW-0732">Signal</keyword>
<reference evidence="2 3" key="1">
    <citation type="submission" date="2010-10" db="EMBL/GenBank/DDBJ databases">
        <authorList>
            <person name="Durkin A.S."/>
            <person name="Madupu R."/>
            <person name="Torralba M."/>
            <person name="Gillis M."/>
            <person name="Methe B."/>
            <person name="Sutton G."/>
            <person name="Nelson K.E."/>
        </authorList>
    </citation>
    <scope>NUCLEOTIDE SEQUENCE [LARGE SCALE GENOMIC DNA]</scope>
    <source>
        <strain evidence="2 3">PB013-T2-3</strain>
    </source>
</reference>
<dbReference type="eggNOG" id="ENOG502ZSUX">
    <property type="taxonomic scope" value="Bacteria"/>
</dbReference>
<dbReference type="EMBL" id="AEKL01000062">
    <property type="protein sequence ID" value="EFQ52740.1"/>
    <property type="molecule type" value="Genomic_DNA"/>
</dbReference>
<evidence type="ECO:0000256" key="1">
    <source>
        <dbReference type="SAM" id="SignalP"/>
    </source>
</evidence>
<feature type="signal peptide" evidence="1">
    <location>
        <begin position="1"/>
        <end position="20"/>
    </location>
</feature>